<dbReference type="AlphaFoldDB" id="A0A6J7VAT4"/>
<gene>
    <name evidence="2" type="ORF">UFOPK2646_01160</name>
    <name evidence="3" type="ORF">UFOPK2907_00934</name>
    <name evidence="4" type="ORF">UFOPK3241_01072</name>
    <name evidence="5" type="ORF">UFOPK4265_01063</name>
    <name evidence="6" type="ORF">UFOPK4401_00874</name>
</gene>
<dbReference type="InterPro" id="IPR000601">
    <property type="entry name" value="PKD_dom"/>
</dbReference>
<protein>
    <submittedName>
        <fullName evidence="6">Unannotated protein</fullName>
    </submittedName>
</protein>
<dbReference type="Pfam" id="PF00801">
    <property type="entry name" value="PKD"/>
    <property type="match status" value="1"/>
</dbReference>
<dbReference type="EMBL" id="CAEZZR010000084">
    <property type="protein sequence ID" value="CAB4777564.1"/>
    <property type="molecule type" value="Genomic_DNA"/>
</dbReference>
<dbReference type="SUPFAM" id="SSF49299">
    <property type="entry name" value="PKD domain"/>
    <property type="match status" value="1"/>
</dbReference>
<dbReference type="InterPro" id="IPR035986">
    <property type="entry name" value="PKD_dom_sf"/>
</dbReference>
<feature type="domain" description="PKD" evidence="1">
    <location>
        <begin position="198"/>
        <end position="241"/>
    </location>
</feature>
<dbReference type="CDD" id="cd00146">
    <property type="entry name" value="PKD"/>
    <property type="match status" value="1"/>
</dbReference>
<dbReference type="EMBL" id="CAEZYB010000174">
    <property type="protein sequence ID" value="CAB4714715.1"/>
    <property type="molecule type" value="Genomic_DNA"/>
</dbReference>
<dbReference type="PROSITE" id="PS50093">
    <property type="entry name" value="PKD"/>
    <property type="match status" value="1"/>
</dbReference>
<evidence type="ECO:0000313" key="6">
    <source>
        <dbReference type="EMBL" id="CAB5076054.1"/>
    </source>
</evidence>
<evidence type="ECO:0000313" key="4">
    <source>
        <dbReference type="EMBL" id="CAB4844570.1"/>
    </source>
</evidence>
<sequence>MLGHVLSDIEQSFILSGMSHIKTRAQFHRVGIYLVLICPFLAIPSVAYPNSAQAADCLNSACIDVYTLNGQLVIEAHKGSGPSASPTATKKRIVTVPKPTVKAIPKPTVKSTIVSTPKPASRAPLVHKTIVKKVIPTLAPGVSLSDKLTKLLPTASISKQPSSNILANVAVIYWCNLPAVFTTKVAIIGEVIDVAMRASFVWSFGDGGFFVTTTPGGPYPSQEIMHTYTQPGTYLVTMVATWGGTWTHNGVARAITGQVRKLSVKTVHVVSAPTVVSG</sequence>
<evidence type="ECO:0000313" key="5">
    <source>
        <dbReference type="EMBL" id="CAB5055334.1"/>
    </source>
</evidence>
<organism evidence="6">
    <name type="scientific">freshwater metagenome</name>
    <dbReference type="NCBI Taxonomy" id="449393"/>
    <lineage>
        <taxon>unclassified sequences</taxon>
        <taxon>metagenomes</taxon>
        <taxon>ecological metagenomes</taxon>
    </lineage>
</organism>
<dbReference type="InterPro" id="IPR013783">
    <property type="entry name" value="Ig-like_fold"/>
</dbReference>
<evidence type="ECO:0000259" key="1">
    <source>
        <dbReference type="PROSITE" id="PS50093"/>
    </source>
</evidence>
<evidence type="ECO:0000313" key="2">
    <source>
        <dbReference type="EMBL" id="CAB4714715.1"/>
    </source>
</evidence>
<accession>A0A6J7VAT4</accession>
<reference evidence="6" key="1">
    <citation type="submission" date="2020-05" db="EMBL/GenBank/DDBJ databases">
        <authorList>
            <person name="Chiriac C."/>
            <person name="Salcher M."/>
            <person name="Ghai R."/>
            <person name="Kavagutti S V."/>
        </authorList>
    </citation>
    <scope>NUCLEOTIDE SEQUENCE</scope>
</reference>
<dbReference type="EMBL" id="CAFBRB010000091">
    <property type="protein sequence ID" value="CAB5076054.1"/>
    <property type="molecule type" value="Genomic_DNA"/>
</dbReference>
<dbReference type="EMBL" id="CAFAZX010000068">
    <property type="protein sequence ID" value="CAB4844570.1"/>
    <property type="molecule type" value="Genomic_DNA"/>
</dbReference>
<proteinExistence type="predicted"/>
<name>A0A6J7VAT4_9ZZZZ</name>
<dbReference type="Gene3D" id="2.60.40.10">
    <property type="entry name" value="Immunoglobulins"/>
    <property type="match status" value="1"/>
</dbReference>
<evidence type="ECO:0000313" key="3">
    <source>
        <dbReference type="EMBL" id="CAB4777564.1"/>
    </source>
</evidence>
<dbReference type="EMBL" id="CAFBQK010000151">
    <property type="protein sequence ID" value="CAB5055334.1"/>
    <property type="molecule type" value="Genomic_DNA"/>
</dbReference>